<sequence length="103" mass="12265">MLQLRSDVYRAHFNPMNPSVTLDSTAAFIEQIERRTEFLKHHFCRLQDNLAALQETVNQEYCENMEVLKAHMHPGIMMPAKKARRWKKRLSLLLLQDDRKRKS</sequence>
<evidence type="ECO:0000313" key="1">
    <source>
        <dbReference type="EMBL" id="KAH8370459.1"/>
    </source>
</evidence>
<evidence type="ECO:0000313" key="2">
    <source>
        <dbReference type="Proteomes" id="UP001200034"/>
    </source>
</evidence>
<accession>A0AAD4PJX6</accession>
<dbReference type="AlphaFoldDB" id="A0AAD4PJX6"/>
<organism evidence="1 2">
    <name type="scientific">Drosophila rubida</name>
    <dbReference type="NCBI Taxonomy" id="30044"/>
    <lineage>
        <taxon>Eukaryota</taxon>
        <taxon>Metazoa</taxon>
        <taxon>Ecdysozoa</taxon>
        <taxon>Arthropoda</taxon>
        <taxon>Hexapoda</taxon>
        <taxon>Insecta</taxon>
        <taxon>Pterygota</taxon>
        <taxon>Neoptera</taxon>
        <taxon>Endopterygota</taxon>
        <taxon>Diptera</taxon>
        <taxon>Brachycera</taxon>
        <taxon>Muscomorpha</taxon>
        <taxon>Ephydroidea</taxon>
        <taxon>Drosophilidae</taxon>
        <taxon>Drosophila</taxon>
    </lineage>
</organism>
<reference evidence="1" key="1">
    <citation type="journal article" date="2021" name="Mol. Ecol. Resour.">
        <title>Phylogenomic analyses of the genus Drosophila reveals genomic signals of climate adaptation.</title>
        <authorList>
            <person name="Li F."/>
            <person name="Rane R.V."/>
            <person name="Luria V."/>
            <person name="Xiong Z."/>
            <person name="Chen J."/>
            <person name="Li Z."/>
            <person name="Catullo R.A."/>
            <person name="Griffin P.C."/>
            <person name="Schiffer M."/>
            <person name="Pearce S."/>
            <person name="Lee S.F."/>
            <person name="McElroy K."/>
            <person name="Stocker A."/>
            <person name="Shirriffs J."/>
            <person name="Cockerell F."/>
            <person name="Coppin C."/>
            <person name="Sgro C.M."/>
            <person name="Karger A."/>
            <person name="Cain J.W."/>
            <person name="Weber J.A."/>
            <person name="Santpere G."/>
            <person name="Kirschner M.W."/>
            <person name="Hoffmann A.A."/>
            <person name="Oakeshott J.G."/>
            <person name="Zhang G."/>
        </authorList>
    </citation>
    <scope>NUCLEOTIDE SEQUENCE</scope>
    <source>
        <strain evidence="1">BGI-SZ-2011g</strain>
    </source>
</reference>
<dbReference type="Proteomes" id="UP001200034">
    <property type="component" value="Unassembled WGS sequence"/>
</dbReference>
<comment type="caution">
    <text evidence="1">The sequence shown here is derived from an EMBL/GenBank/DDBJ whole genome shotgun (WGS) entry which is preliminary data.</text>
</comment>
<dbReference type="EMBL" id="JAJJHW010002585">
    <property type="protein sequence ID" value="KAH8370459.1"/>
    <property type="molecule type" value="Genomic_DNA"/>
</dbReference>
<name>A0AAD4PJX6_9MUSC</name>
<keyword evidence="2" id="KW-1185">Reference proteome</keyword>
<proteinExistence type="predicted"/>
<protein>
    <submittedName>
        <fullName evidence="1">Uncharacterized protein</fullName>
    </submittedName>
</protein>
<gene>
    <name evidence="1" type="ORF">KR093_003593</name>
</gene>